<keyword evidence="7 12" id="KW-0808">Transferase</keyword>
<dbReference type="PANTHER" id="PTHR21098:SF12">
    <property type="entry name" value="RIBOFLAVIN SYNTHASE"/>
    <property type="match status" value="1"/>
</dbReference>
<evidence type="ECO:0000256" key="10">
    <source>
        <dbReference type="PROSITE-ProRule" id="PRU00524"/>
    </source>
</evidence>
<keyword evidence="8" id="KW-0677">Repeat</keyword>
<dbReference type="NCBIfam" id="NF006767">
    <property type="entry name" value="PRK09289.1"/>
    <property type="match status" value="1"/>
</dbReference>
<dbReference type="SUPFAM" id="SSF63380">
    <property type="entry name" value="Riboflavin synthase domain-like"/>
    <property type="match status" value="2"/>
</dbReference>
<accession>A0ABT4ULH9</accession>
<dbReference type="EC" id="2.5.1.9" evidence="4 9"/>
<name>A0ABT4ULH9_9BACT</name>
<evidence type="ECO:0000256" key="1">
    <source>
        <dbReference type="ARBA" id="ARBA00000968"/>
    </source>
</evidence>
<feature type="domain" description="Lumazine-binding" evidence="11">
    <location>
        <begin position="96"/>
        <end position="192"/>
    </location>
</feature>
<keyword evidence="6" id="KW-0686">Riboflavin biosynthesis</keyword>
<dbReference type="Pfam" id="PF00677">
    <property type="entry name" value="Lum_binding"/>
    <property type="match status" value="2"/>
</dbReference>
<feature type="domain" description="Lumazine-binding" evidence="11">
    <location>
        <begin position="1"/>
        <end position="95"/>
    </location>
</feature>
<comment type="caution">
    <text evidence="12">The sequence shown here is derived from an EMBL/GenBank/DDBJ whole genome shotgun (WGS) entry which is preliminary data.</text>
</comment>
<sequence>MFTGIVETVGTVLLVKQSGSNKSFWIQSSLSGTFKIDQSVSHNGVCLTIEAIEGDKHKVTAVLETLNKTNLNTWKEGTPVNIERCLPMNGRLDGHIVQGHVDSTAVCTKITNEAGSYNYTFRIDPSFAHLIIEKGSISMNGTSLTIFNVTKDSFTVTIIPYTFENTSISHLQEGDIVNIEFDILGKYIARWKELESK</sequence>
<comment type="catalytic activity">
    <reaction evidence="1">
        <text>2 6,7-dimethyl-8-(1-D-ribityl)lumazine + H(+) = 5-amino-6-(D-ribitylamino)uracil + riboflavin</text>
        <dbReference type="Rhea" id="RHEA:20772"/>
        <dbReference type="ChEBI" id="CHEBI:15378"/>
        <dbReference type="ChEBI" id="CHEBI:15934"/>
        <dbReference type="ChEBI" id="CHEBI:57986"/>
        <dbReference type="ChEBI" id="CHEBI:58201"/>
        <dbReference type="EC" id="2.5.1.9"/>
    </reaction>
</comment>
<evidence type="ECO:0000313" key="13">
    <source>
        <dbReference type="Proteomes" id="UP001210231"/>
    </source>
</evidence>
<dbReference type="Proteomes" id="UP001210231">
    <property type="component" value="Unassembled WGS sequence"/>
</dbReference>
<organism evidence="12 13">
    <name type="scientific">Polluticaenibacter yanchengensis</name>
    <dbReference type="NCBI Taxonomy" id="3014562"/>
    <lineage>
        <taxon>Bacteria</taxon>
        <taxon>Pseudomonadati</taxon>
        <taxon>Bacteroidota</taxon>
        <taxon>Chitinophagia</taxon>
        <taxon>Chitinophagales</taxon>
        <taxon>Chitinophagaceae</taxon>
        <taxon>Polluticaenibacter</taxon>
    </lineage>
</organism>
<dbReference type="PIRSF" id="PIRSF000498">
    <property type="entry name" value="Riboflavin_syn_A"/>
    <property type="match status" value="1"/>
</dbReference>
<reference evidence="12 13" key="1">
    <citation type="submission" date="2022-12" db="EMBL/GenBank/DDBJ databases">
        <title>Chitinophagaceae gen. sp. nov., a new member of the family Chitinophagaceae, isolated from soil in a chemical factory.</title>
        <authorList>
            <person name="Ke Z."/>
        </authorList>
    </citation>
    <scope>NUCLEOTIDE SEQUENCE [LARGE SCALE GENOMIC DNA]</scope>
    <source>
        <strain evidence="12 13">LY-5</strain>
    </source>
</reference>
<dbReference type="CDD" id="cd00402">
    <property type="entry name" value="Riboflavin_synthase_like"/>
    <property type="match status" value="1"/>
</dbReference>
<gene>
    <name evidence="12" type="ORF">O3P16_12890</name>
</gene>
<evidence type="ECO:0000256" key="9">
    <source>
        <dbReference type="NCBIfam" id="TIGR00187"/>
    </source>
</evidence>
<dbReference type="NCBIfam" id="TIGR00187">
    <property type="entry name" value="ribE"/>
    <property type="match status" value="1"/>
</dbReference>
<evidence type="ECO:0000256" key="7">
    <source>
        <dbReference type="ARBA" id="ARBA00022679"/>
    </source>
</evidence>
<dbReference type="PROSITE" id="PS51177">
    <property type="entry name" value="LUMAZINE_BIND"/>
    <property type="match status" value="2"/>
</dbReference>
<evidence type="ECO:0000313" key="12">
    <source>
        <dbReference type="EMBL" id="MDA3615711.1"/>
    </source>
</evidence>
<dbReference type="GO" id="GO:0004746">
    <property type="term" value="F:riboflavin synthase activity"/>
    <property type="evidence" value="ECO:0007669"/>
    <property type="project" value="UniProtKB-EC"/>
</dbReference>
<dbReference type="InterPro" id="IPR023366">
    <property type="entry name" value="ATP_synth_asu-like_sf"/>
</dbReference>
<evidence type="ECO:0000256" key="3">
    <source>
        <dbReference type="ARBA" id="ARBA00004887"/>
    </source>
</evidence>
<evidence type="ECO:0000259" key="11">
    <source>
        <dbReference type="PROSITE" id="PS51177"/>
    </source>
</evidence>
<dbReference type="InterPro" id="IPR001783">
    <property type="entry name" value="Lumazine-bd"/>
</dbReference>
<evidence type="ECO:0000256" key="2">
    <source>
        <dbReference type="ARBA" id="ARBA00002803"/>
    </source>
</evidence>
<dbReference type="Gene3D" id="2.40.30.20">
    <property type="match status" value="2"/>
</dbReference>
<evidence type="ECO:0000256" key="8">
    <source>
        <dbReference type="ARBA" id="ARBA00022737"/>
    </source>
</evidence>
<evidence type="ECO:0000256" key="4">
    <source>
        <dbReference type="ARBA" id="ARBA00012827"/>
    </source>
</evidence>
<dbReference type="InterPro" id="IPR017938">
    <property type="entry name" value="Riboflavin_synthase-like_b-brl"/>
</dbReference>
<dbReference type="InterPro" id="IPR026017">
    <property type="entry name" value="Lumazine-bd_dom"/>
</dbReference>
<dbReference type="RefSeq" id="WP_407032037.1">
    <property type="nucleotide sequence ID" value="NZ_JAQGEF010000016.1"/>
</dbReference>
<dbReference type="PANTHER" id="PTHR21098">
    <property type="entry name" value="RIBOFLAVIN SYNTHASE ALPHA CHAIN"/>
    <property type="match status" value="1"/>
</dbReference>
<feature type="repeat" description="Lumazine-binding" evidence="10">
    <location>
        <begin position="1"/>
        <end position="95"/>
    </location>
</feature>
<evidence type="ECO:0000256" key="5">
    <source>
        <dbReference type="ARBA" id="ARBA00013950"/>
    </source>
</evidence>
<keyword evidence="13" id="KW-1185">Reference proteome</keyword>
<evidence type="ECO:0000256" key="6">
    <source>
        <dbReference type="ARBA" id="ARBA00022619"/>
    </source>
</evidence>
<comment type="function">
    <text evidence="2">Catalyzes the dismutation of two molecules of 6,7-dimethyl-8-ribityllumazine, resulting in the formation of riboflavin and 5-amino-6-(D-ribitylamino)uracil.</text>
</comment>
<proteinExistence type="predicted"/>
<dbReference type="EMBL" id="JAQGEF010000016">
    <property type="protein sequence ID" value="MDA3615711.1"/>
    <property type="molecule type" value="Genomic_DNA"/>
</dbReference>
<comment type="pathway">
    <text evidence="3">Cofactor biosynthesis; riboflavin biosynthesis; riboflavin from 2-hydroxy-3-oxobutyl phosphate and 5-amino-6-(D-ribitylamino)uracil: step 2/2.</text>
</comment>
<feature type="repeat" description="Lumazine-binding" evidence="10">
    <location>
        <begin position="96"/>
        <end position="192"/>
    </location>
</feature>
<protein>
    <recommendedName>
        <fullName evidence="5 9">Riboflavin synthase</fullName>
        <ecNumber evidence="4 9">2.5.1.9</ecNumber>
    </recommendedName>
</protein>